<gene>
    <name evidence="3" type="primary">LOC100211932</name>
</gene>
<keyword evidence="2" id="KW-1185">Reference proteome</keyword>
<sequence>MQLYKITSKTEMKLKLFFYLTILQGYCHGNILTEDFLSDDDQKVSWDKNSNSLDDIFKTIPFFKFQPSEYNDEENNLLQDPTQIEEIKEHNQLKPKVSIDVIMPSKAHATSIIISNRSISSATLQSSILPTVFFSTATSYQIKSMTSESRKDTSIKNTYNSVSIASAYINSLIPSIKILNFSLSRNKSKIQQEEKNYILESTSRLLKPTLTMEMTHLVASTPVVNQSRFTNIHSDFSVNWISDMNIRLPDENGYGNSLESKEKDKENKDKNFRYLYSYIIIPIMSGVIGALTITFVILLYNCIKKRKLKKVRYYGAENVSDFYRLDQINLLSTSSSDED</sequence>
<evidence type="ECO:0000313" key="3">
    <source>
        <dbReference type="RefSeq" id="XP_065661365.1"/>
    </source>
</evidence>
<protein>
    <submittedName>
        <fullName evidence="3">Uncharacterized protein LOC100211932 isoform X2</fullName>
    </submittedName>
</protein>
<proteinExistence type="predicted"/>
<organism evidence="2 3">
    <name type="scientific">Hydra vulgaris</name>
    <name type="common">Hydra</name>
    <name type="synonym">Hydra attenuata</name>
    <dbReference type="NCBI Taxonomy" id="6087"/>
    <lineage>
        <taxon>Eukaryota</taxon>
        <taxon>Metazoa</taxon>
        <taxon>Cnidaria</taxon>
        <taxon>Hydrozoa</taxon>
        <taxon>Hydroidolina</taxon>
        <taxon>Anthoathecata</taxon>
        <taxon>Aplanulata</taxon>
        <taxon>Hydridae</taxon>
        <taxon>Hydra</taxon>
    </lineage>
</organism>
<feature type="transmembrane region" description="Helical" evidence="1">
    <location>
        <begin position="275"/>
        <end position="300"/>
    </location>
</feature>
<name>A0ABM4CI01_HYDVU</name>
<keyword evidence="1" id="KW-0472">Membrane</keyword>
<dbReference type="RefSeq" id="XP_065661365.1">
    <property type="nucleotide sequence ID" value="XM_065805293.1"/>
</dbReference>
<keyword evidence="1" id="KW-0812">Transmembrane</keyword>
<keyword evidence="1" id="KW-1133">Transmembrane helix</keyword>
<accession>A0ABM4CI01</accession>
<dbReference type="GeneID" id="100211932"/>
<evidence type="ECO:0000313" key="2">
    <source>
        <dbReference type="Proteomes" id="UP001652625"/>
    </source>
</evidence>
<reference evidence="3" key="1">
    <citation type="submission" date="2025-08" db="UniProtKB">
        <authorList>
            <consortium name="RefSeq"/>
        </authorList>
    </citation>
    <scope>IDENTIFICATION</scope>
</reference>
<dbReference type="Proteomes" id="UP001652625">
    <property type="component" value="Chromosome 09"/>
</dbReference>
<evidence type="ECO:0000256" key="1">
    <source>
        <dbReference type="SAM" id="Phobius"/>
    </source>
</evidence>